<evidence type="ECO:0000313" key="2">
    <source>
        <dbReference type="Proteomes" id="UP000214720"/>
    </source>
</evidence>
<gene>
    <name evidence="1" type="ORF">BSU04_39190</name>
</gene>
<organism evidence="1 2">
    <name type="scientific">Caballeronia sordidicola</name>
    <name type="common">Burkholderia sordidicola</name>
    <dbReference type="NCBI Taxonomy" id="196367"/>
    <lineage>
        <taxon>Bacteria</taxon>
        <taxon>Pseudomonadati</taxon>
        <taxon>Pseudomonadota</taxon>
        <taxon>Betaproteobacteria</taxon>
        <taxon>Burkholderiales</taxon>
        <taxon>Burkholderiaceae</taxon>
        <taxon>Caballeronia</taxon>
    </lineage>
</organism>
<dbReference type="Proteomes" id="UP000214720">
    <property type="component" value="Unassembled WGS sequence"/>
</dbReference>
<reference evidence="2" key="1">
    <citation type="submission" date="2017-01" db="EMBL/GenBank/DDBJ databases">
        <title>Genome Analysis of Deinococcus marmoris KOPRI26562.</title>
        <authorList>
            <person name="Kim J.H."/>
            <person name="Oh H.-M."/>
        </authorList>
    </citation>
    <scope>NUCLEOTIDE SEQUENCE [LARGE SCALE GENOMIC DNA]</scope>
    <source>
        <strain evidence="2">PAMC 26633</strain>
    </source>
</reference>
<comment type="caution">
    <text evidence="1">The sequence shown here is derived from an EMBL/GenBank/DDBJ whole genome shotgun (WGS) entry which is preliminary data.</text>
</comment>
<dbReference type="AlphaFoldDB" id="A0A226WP64"/>
<name>A0A226WP64_CABSO</name>
<sequence length="55" mass="5840">MKIPRGLLSDPEHGAKKAAYGLRQGRIGPAYHSRYAGFCSIISPAKTAVPNSGIE</sequence>
<accession>A0A226WP64</accession>
<dbReference type="EMBL" id="MTHB01000261">
    <property type="protein sequence ID" value="OXC72965.1"/>
    <property type="molecule type" value="Genomic_DNA"/>
</dbReference>
<protein>
    <submittedName>
        <fullName evidence="1">Uncharacterized protein</fullName>
    </submittedName>
</protein>
<proteinExistence type="predicted"/>
<evidence type="ECO:0000313" key="1">
    <source>
        <dbReference type="EMBL" id="OXC72965.1"/>
    </source>
</evidence>